<reference evidence="1 2" key="1">
    <citation type="submission" date="2017-06" db="EMBL/GenBank/DDBJ databases">
        <title>Novel microbial phyla capable of carbon fixation and sulfur reduction in deep-sea sediments.</title>
        <authorList>
            <person name="Huang J."/>
            <person name="Baker B."/>
            <person name="Wang Y."/>
        </authorList>
    </citation>
    <scope>NUCLEOTIDE SEQUENCE [LARGE SCALE GENOMIC DNA]</scope>
    <source>
        <strain evidence="1">B3_TA06</strain>
    </source>
</reference>
<comment type="caution">
    <text evidence="1">The sequence shown here is derived from an EMBL/GenBank/DDBJ whole genome shotgun (WGS) entry which is preliminary data.</text>
</comment>
<protein>
    <submittedName>
        <fullName evidence="1">Uncharacterized protein</fullName>
    </submittedName>
</protein>
<accession>A0A532V959</accession>
<dbReference type="EMBL" id="NJBO01000003">
    <property type="protein sequence ID" value="TKJ43750.1"/>
    <property type="molecule type" value="Genomic_DNA"/>
</dbReference>
<evidence type="ECO:0000313" key="2">
    <source>
        <dbReference type="Proteomes" id="UP000317778"/>
    </source>
</evidence>
<dbReference type="PROSITE" id="PS51257">
    <property type="entry name" value="PROKAR_LIPOPROTEIN"/>
    <property type="match status" value="1"/>
</dbReference>
<proteinExistence type="predicted"/>
<organism evidence="1 2">
    <name type="scientific">candidate division TA06 bacterium B3_TA06</name>
    <dbReference type="NCBI Taxonomy" id="2012487"/>
    <lineage>
        <taxon>Bacteria</taxon>
        <taxon>Bacteria division TA06</taxon>
    </lineage>
</organism>
<name>A0A532V959_UNCT6</name>
<dbReference type="AlphaFoldDB" id="A0A532V959"/>
<gene>
    <name evidence="1" type="ORF">CEE36_03425</name>
</gene>
<dbReference type="Proteomes" id="UP000317778">
    <property type="component" value="Unassembled WGS sequence"/>
</dbReference>
<evidence type="ECO:0000313" key="1">
    <source>
        <dbReference type="EMBL" id="TKJ43750.1"/>
    </source>
</evidence>
<sequence>MLREKLFVVTVILLIGSFGACSKDEAFSLEVVPGTMEALVGRRCVFLVHLIEGEEDSRDEVKITASAQGRASEVEYTSISGSEVAEVTVIPDSSSLKDTVVVTIQGERGSYRDTVQVLIAVVDGFATDEQSAIEVRDRFIPWLAENHPELGIDEQASWIGTSGRPNILVVSHYLFFFKDWEMGLSWHVTIAPYDWARIYLRHRGTQITPSQAFEISSLSAQKDPHPITPPDSVTR</sequence>